<organism evidence="2 3">
    <name type="scientific">Pseudomonas syringae pv. persicae</name>
    <dbReference type="NCBI Taxonomy" id="237306"/>
    <lineage>
        <taxon>Bacteria</taxon>
        <taxon>Pseudomonadati</taxon>
        <taxon>Pseudomonadota</taxon>
        <taxon>Gammaproteobacteria</taxon>
        <taxon>Pseudomonadales</taxon>
        <taxon>Pseudomonadaceae</taxon>
        <taxon>Pseudomonas</taxon>
    </lineage>
</organism>
<sequence>MGQYANSGFARAVVVDHPAIRFELTHLLDQRRRTGFAADDQCMLRQHIGRLAGLQQRGQMTGHDLQHANLMLGHVSRECIRVETQRLGQHMQRASRTQRAEQHGMTKVGGDGRDQRHARLGSQLQLLQQTTHVRGQRALADQYALGLTGGTGGMNNVSR</sequence>
<accession>A0A3M3ZVQ5</accession>
<dbReference type="AlphaFoldDB" id="A0A3M3ZVQ5"/>
<gene>
    <name evidence="2" type="ORF">ALQ30_200253</name>
</gene>
<evidence type="ECO:0000313" key="3">
    <source>
        <dbReference type="Proteomes" id="UP000281604"/>
    </source>
</evidence>
<dbReference type="Proteomes" id="UP000281604">
    <property type="component" value="Unassembled WGS sequence"/>
</dbReference>
<protein>
    <submittedName>
        <fullName evidence="2">Uncharacterized protein</fullName>
    </submittedName>
</protein>
<evidence type="ECO:0000256" key="1">
    <source>
        <dbReference type="SAM" id="MobiDB-lite"/>
    </source>
</evidence>
<reference evidence="2 3" key="1">
    <citation type="submission" date="2018-08" db="EMBL/GenBank/DDBJ databases">
        <title>Recombination of ecologically and evolutionarily significant loci maintains genetic cohesion in the Pseudomonas syringae species complex.</title>
        <authorList>
            <person name="Dillon M."/>
            <person name="Thakur S."/>
            <person name="Almeida R.N.D."/>
            <person name="Weir B.S."/>
            <person name="Guttman D.S."/>
        </authorList>
    </citation>
    <scope>NUCLEOTIDE SEQUENCE [LARGE SCALE GENOMIC DNA]</scope>
    <source>
        <strain evidence="2 3">ICMP 3706</strain>
    </source>
</reference>
<evidence type="ECO:0000313" key="2">
    <source>
        <dbReference type="EMBL" id="RMO98737.1"/>
    </source>
</evidence>
<name>A0A3M3ZVQ5_9PSED</name>
<proteinExistence type="predicted"/>
<dbReference type="AntiFam" id="ANF00178">
    <property type="entry name" value="Shadow ORF (opposite dhbF)"/>
</dbReference>
<feature type="compositionally biased region" description="Basic and acidic residues" evidence="1">
    <location>
        <begin position="98"/>
        <end position="114"/>
    </location>
</feature>
<feature type="region of interest" description="Disordered" evidence="1">
    <location>
        <begin position="91"/>
        <end position="114"/>
    </location>
</feature>
<comment type="caution">
    <text evidence="2">The sequence shown here is derived from an EMBL/GenBank/DDBJ whole genome shotgun (WGS) entry which is preliminary data.</text>
</comment>
<dbReference type="EMBL" id="RBQE01000506">
    <property type="protein sequence ID" value="RMO98737.1"/>
    <property type="molecule type" value="Genomic_DNA"/>
</dbReference>